<evidence type="ECO:0000313" key="2">
    <source>
        <dbReference type="EMBL" id="CAA0129863.1"/>
    </source>
</evidence>
<dbReference type="RefSeq" id="WP_159602483.1">
    <property type="nucleotide sequence ID" value="NZ_CACSAS010000039.1"/>
</dbReference>
<sequence length="97" mass="10501">MNTKVSGRKAAHAAHGNTLLIAFQDALECLRKEMGLTRCAFAERLGIPRSSYFHLMTDAANPSLDYIELIAERAGVEPIAFLGKAGQGPRRFGVGAR</sequence>
<dbReference type="SUPFAM" id="SSF47413">
    <property type="entry name" value="lambda repressor-like DNA-binding domains"/>
    <property type="match status" value="1"/>
</dbReference>
<dbReference type="Proteomes" id="UP000433050">
    <property type="component" value="Unassembled WGS sequence"/>
</dbReference>
<dbReference type="CDD" id="cd00093">
    <property type="entry name" value="HTH_XRE"/>
    <property type="match status" value="1"/>
</dbReference>
<proteinExistence type="predicted"/>
<evidence type="ECO:0000259" key="1">
    <source>
        <dbReference type="PROSITE" id="PS50943"/>
    </source>
</evidence>
<dbReference type="EMBL" id="CACSAS010000039">
    <property type="protein sequence ID" value="CAA0129863.1"/>
    <property type="molecule type" value="Genomic_DNA"/>
</dbReference>
<dbReference type="Gene3D" id="1.10.260.40">
    <property type="entry name" value="lambda repressor-like DNA-binding domains"/>
    <property type="match status" value="1"/>
</dbReference>
<organism evidence="2 3">
    <name type="scientific">Starkeya nomas</name>
    <dbReference type="NCBI Taxonomy" id="2666134"/>
    <lineage>
        <taxon>Bacteria</taxon>
        <taxon>Pseudomonadati</taxon>
        <taxon>Pseudomonadota</taxon>
        <taxon>Alphaproteobacteria</taxon>
        <taxon>Hyphomicrobiales</taxon>
        <taxon>Xanthobacteraceae</taxon>
        <taxon>Starkeya</taxon>
    </lineage>
</organism>
<protein>
    <recommendedName>
        <fullName evidence="1">HTH cro/C1-type domain-containing protein</fullName>
    </recommendedName>
</protein>
<feature type="domain" description="HTH cro/C1-type" evidence="1">
    <location>
        <begin position="30"/>
        <end position="82"/>
    </location>
</feature>
<dbReference type="SMART" id="SM00530">
    <property type="entry name" value="HTH_XRE"/>
    <property type="match status" value="1"/>
</dbReference>
<evidence type="ECO:0000313" key="3">
    <source>
        <dbReference type="Proteomes" id="UP000433050"/>
    </source>
</evidence>
<accession>A0A5S9R608</accession>
<dbReference type="AlphaFoldDB" id="A0A5S9R608"/>
<reference evidence="2 3" key="1">
    <citation type="submission" date="2019-12" db="EMBL/GenBank/DDBJ databases">
        <authorList>
            <person name="Reyes-Prieto M."/>
        </authorList>
    </citation>
    <scope>NUCLEOTIDE SEQUENCE [LARGE SCALE GENOMIC DNA]</scope>
    <source>
        <strain evidence="2">HF14-78462</strain>
    </source>
</reference>
<name>A0A5S9R608_9HYPH</name>
<dbReference type="Pfam" id="PF01381">
    <property type="entry name" value="HTH_3"/>
    <property type="match status" value="1"/>
</dbReference>
<dbReference type="PROSITE" id="PS50943">
    <property type="entry name" value="HTH_CROC1"/>
    <property type="match status" value="1"/>
</dbReference>
<dbReference type="InterPro" id="IPR001387">
    <property type="entry name" value="Cro/C1-type_HTH"/>
</dbReference>
<dbReference type="InterPro" id="IPR010982">
    <property type="entry name" value="Lambda_DNA-bd_dom_sf"/>
</dbReference>
<gene>
    <name evidence="2" type="ORF">STARVERO_04555</name>
</gene>
<dbReference type="GO" id="GO:0003677">
    <property type="term" value="F:DNA binding"/>
    <property type="evidence" value="ECO:0007669"/>
    <property type="project" value="InterPro"/>
</dbReference>
<keyword evidence="3" id="KW-1185">Reference proteome</keyword>